<reference evidence="1" key="1">
    <citation type="submission" date="2020-08" db="EMBL/GenBank/DDBJ databases">
        <title>Multicomponent nature underlies the extraordinary mechanical properties of spider dragline silk.</title>
        <authorList>
            <person name="Kono N."/>
            <person name="Nakamura H."/>
            <person name="Mori M."/>
            <person name="Yoshida Y."/>
            <person name="Ohtoshi R."/>
            <person name="Malay A.D."/>
            <person name="Moran D.A.P."/>
            <person name="Tomita M."/>
            <person name="Numata K."/>
            <person name="Arakawa K."/>
        </authorList>
    </citation>
    <scope>NUCLEOTIDE SEQUENCE</scope>
</reference>
<sequence length="77" mass="8274">MVLSDESRFVLGEDDNRVRGCGGTQGNDKIPPSVSGHTTRIEGVITLGGGRSLCYGFTLIVERETFPKWSSGGIFLV</sequence>
<name>A0A8X6JRB0_9ARAC</name>
<keyword evidence="2" id="KW-1185">Reference proteome</keyword>
<evidence type="ECO:0000313" key="1">
    <source>
        <dbReference type="EMBL" id="GFS31510.1"/>
    </source>
</evidence>
<gene>
    <name evidence="1" type="ORF">TNIN_191471</name>
</gene>
<dbReference type="AlphaFoldDB" id="A0A8X6JRB0"/>
<accession>A0A8X6JRB0</accession>
<evidence type="ECO:0000313" key="2">
    <source>
        <dbReference type="Proteomes" id="UP000886998"/>
    </source>
</evidence>
<comment type="caution">
    <text evidence="1">The sequence shown here is derived from an EMBL/GenBank/DDBJ whole genome shotgun (WGS) entry which is preliminary data.</text>
</comment>
<dbReference type="EMBL" id="BMAV01024254">
    <property type="protein sequence ID" value="GFS31510.1"/>
    <property type="molecule type" value="Genomic_DNA"/>
</dbReference>
<organism evidence="1 2">
    <name type="scientific">Trichonephila inaurata madagascariensis</name>
    <dbReference type="NCBI Taxonomy" id="2747483"/>
    <lineage>
        <taxon>Eukaryota</taxon>
        <taxon>Metazoa</taxon>
        <taxon>Ecdysozoa</taxon>
        <taxon>Arthropoda</taxon>
        <taxon>Chelicerata</taxon>
        <taxon>Arachnida</taxon>
        <taxon>Araneae</taxon>
        <taxon>Araneomorphae</taxon>
        <taxon>Entelegynae</taxon>
        <taxon>Araneoidea</taxon>
        <taxon>Nephilidae</taxon>
        <taxon>Trichonephila</taxon>
        <taxon>Trichonephila inaurata</taxon>
    </lineage>
</organism>
<proteinExistence type="predicted"/>
<protein>
    <submittedName>
        <fullName evidence="1">Uncharacterized protein</fullName>
    </submittedName>
</protein>
<dbReference type="Proteomes" id="UP000886998">
    <property type="component" value="Unassembled WGS sequence"/>
</dbReference>